<dbReference type="SUPFAM" id="SSF56935">
    <property type="entry name" value="Porins"/>
    <property type="match status" value="1"/>
</dbReference>
<dbReference type="GO" id="GO:0015288">
    <property type="term" value="F:porin activity"/>
    <property type="evidence" value="ECO:0007669"/>
    <property type="project" value="InterPro"/>
</dbReference>
<accession>A0A839ITW1</accession>
<organism evidence="6 7">
    <name type="scientific">Oceanospirillum sediminis</name>
    <dbReference type="NCBI Taxonomy" id="2760088"/>
    <lineage>
        <taxon>Bacteria</taxon>
        <taxon>Pseudomonadati</taxon>
        <taxon>Pseudomonadota</taxon>
        <taxon>Gammaproteobacteria</taxon>
        <taxon>Oceanospirillales</taxon>
        <taxon>Oceanospirillaceae</taxon>
        <taxon>Oceanospirillum</taxon>
    </lineage>
</organism>
<dbReference type="Pfam" id="PF13609">
    <property type="entry name" value="Porin_4"/>
    <property type="match status" value="1"/>
</dbReference>
<dbReference type="RefSeq" id="WP_182810156.1">
    <property type="nucleotide sequence ID" value="NZ_JACJFM010000027.1"/>
</dbReference>
<feature type="domain" description="Porin" evidence="5">
    <location>
        <begin position="7"/>
        <end position="295"/>
    </location>
</feature>
<comment type="subcellular location">
    <subcellularLocation>
        <location evidence="1">Cell outer membrane</location>
        <topology evidence="1">Multi-pass membrane protein</topology>
    </subcellularLocation>
</comment>
<dbReference type="InterPro" id="IPR033900">
    <property type="entry name" value="Gram_neg_porin_domain"/>
</dbReference>
<evidence type="ECO:0000256" key="3">
    <source>
        <dbReference type="ARBA" id="ARBA00023136"/>
    </source>
</evidence>
<evidence type="ECO:0000256" key="4">
    <source>
        <dbReference type="SAM" id="SignalP"/>
    </source>
</evidence>
<evidence type="ECO:0000259" key="5">
    <source>
        <dbReference type="Pfam" id="PF13609"/>
    </source>
</evidence>
<dbReference type="InterPro" id="IPR050298">
    <property type="entry name" value="Gram-neg_bact_OMP"/>
</dbReference>
<evidence type="ECO:0000313" key="6">
    <source>
        <dbReference type="EMBL" id="MBB1488388.1"/>
    </source>
</evidence>
<gene>
    <name evidence="6" type="ORF">H4O21_17420</name>
</gene>
<dbReference type="InterPro" id="IPR023614">
    <property type="entry name" value="Porin_dom_sf"/>
</dbReference>
<keyword evidence="3" id="KW-0472">Membrane</keyword>
<dbReference type="EMBL" id="JACJFM010000027">
    <property type="protein sequence ID" value="MBB1488388.1"/>
    <property type="molecule type" value="Genomic_DNA"/>
</dbReference>
<dbReference type="Gene3D" id="2.40.160.10">
    <property type="entry name" value="Porin"/>
    <property type="match status" value="1"/>
</dbReference>
<keyword evidence="7" id="KW-1185">Reference proteome</keyword>
<dbReference type="GO" id="GO:0009279">
    <property type="term" value="C:cell outer membrane"/>
    <property type="evidence" value="ECO:0007669"/>
    <property type="project" value="UniProtKB-SubCell"/>
</dbReference>
<dbReference type="AlphaFoldDB" id="A0A839ITW1"/>
<keyword evidence="2 4" id="KW-0732">Signal</keyword>
<evidence type="ECO:0000256" key="1">
    <source>
        <dbReference type="ARBA" id="ARBA00004571"/>
    </source>
</evidence>
<comment type="caution">
    <text evidence="6">The sequence shown here is derived from an EMBL/GenBank/DDBJ whole genome shotgun (WGS) entry which is preliminary data.</text>
</comment>
<proteinExistence type="predicted"/>
<protein>
    <submittedName>
        <fullName evidence="6">Porin</fullName>
    </submittedName>
</protein>
<feature type="signal peptide" evidence="4">
    <location>
        <begin position="1"/>
        <end position="20"/>
    </location>
</feature>
<feature type="chain" id="PRO_5032854975" evidence="4">
    <location>
        <begin position="21"/>
        <end position="308"/>
    </location>
</feature>
<dbReference type="PANTHER" id="PTHR34501:SF2">
    <property type="entry name" value="OUTER MEMBRANE PORIN F-RELATED"/>
    <property type="match status" value="1"/>
</dbReference>
<evidence type="ECO:0000256" key="2">
    <source>
        <dbReference type="ARBA" id="ARBA00022729"/>
    </source>
</evidence>
<sequence>MKKLILASAIMAITAATANAATIYEGNGLKYEIKGDWQIQLRQDAGEDENPDVEFDDLEIKNSITYDLQNGLIAFGQLDFGFKDEAEDKREGSKLEEAYVGLAYEQVAVSIGKRDLASDEFGVEAAYENTLSEDGFDRQGTDGDDVIRVDATLGMVNLIASVELDAEGESSENGEAFDIFAATEFSGLELAAAYQTRKENTDADSVDTWGVSAAYDAGVVKVGADYTDVEDTEEQYNLVAIVPVAKTTKVAVGAVNVEPEQGDDVTEWYANVTYTFPAQKNVSAFAEIADTDEDNVDAGFLTGLRVKF</sequence>
<evidence type="ECO:0000313" key="7">
    <source>
        <dbReference type="Proteomes" id="UP000565262"/>
    </source>
</evidence>
<dbReference type="Proteomes" id="UP000565262">
    <property type="component" value="Unassembled WGS sequence"/>
</dbReference>
<name>A0A839ITW1_9GAMM</name>
<reference evidence="6 7" key="1">
    <citation type="submission" date="2020-08" db="EMBL/GenBank/DDBJ databases">
        <title>Oceanospirillum sp. nov. isolated from marine sediment.</title>
        <authorList>
            <person name="Ji X."/>
        </authorList>
    </citation>
    <scope>NUCLEOTIDE SEQUENCE [LARGE SCALE GENOMIC DNA]</scope>
    <source>
        <strain evidence="6 7">D5</strain>
    </source>
</reference>
<dbReference type="PANTHER" id="PTHR34501">
    <property type="entry name" value="PROTEIN YDDL-RELATED"/>
    <property type="match status" value="1"/>
</dbReference>